<proteinExistence type="predicted"/>
<evidence type="ECO:0000313" key="1">
    <source>
        <dbReference type="EMBL" id="SJM94455.1"/>
    </source>
</evidence>
<dbReference type="AlphaFoldDB" id="A0A1R4HDY1"/>
<name>A0A1R4HDY1_9GAMM</name>
<dbReference type="Proteomes" id="UP000195442">
    <property type="component" value="Unassembled WGS sequence"/>
</dbReference>
<dbReference type="RefSeq" id="WP_087147808.1">
    <property type="nucleotide sequence ID" value="NZ_FUKJ01000335.1"/>
</dbReference>
<keyword evidence="2" id="KW-1185">Reference proteome</keyword>
<reference evidence="2" key="1">
    <citation type="submission" date="2017-02" db="EMBL/GenBank/DDBJ databases">
        <authorList>
            <person name="Daims H."/>
        </authorList>
    </citation>
    <scope>NUCLEOTIDE SEQUENCE [LARGE SCALE GENOMIC DNA]</scope>
</reference>
<organism evidence="1 2">
    <name type="scientific">Crenothrix polyspora</name>
    <dbReference type="NCBI Taxonomy" id="360316"/>
    <lineage>
        <taxon>Bacteria</taxon>
        <taxon>Pseudomonadati</taxon>
        <taxon>Pseudomonadota</taxon>
        <taxon>Gammaproteobacteria</taxon>
        <taxon>Methylococcales</taxon>
        <taxon>Crenotrichaceae</taxon>
        <taxon>Crenothrix</taxon>
    </lineage>
</organism>
<sequence>MSFKSSLIKTAIKLTPNALIAWGANIVLKGIVELSEFSFDLDARTVYVQARLYGEEDIIEVSLQNFAVINDEGTYKFILQQAQSNRPWLDNLLSRIVGKAWKIPMIEPIKSQIGQLFPFMV</sequence>
<gene>
    <name evidence="1" type="ORF">CRENPOLYSF2_400005</name>
</gene>
<evidence type="ECO:0000313" key="2">
    <source>
        <dbReference type="Proteomes" id="UP000195442"/>
    </source>
</evidence>
<accession>A0A1R4HDY1</accession>
<dbReference type="OrthoDB" id="5567772at2"/>
<dbReference type="EMBL" id="FUKJ01000335">
    <property type="protein sequence ID" value="SJM94455.1"/>
    <property type="molecule type" value="Genomic_DNA"/>
</dbReference>
<protein>
    <submittedName>
        <fullName evidence="1">Uncharacterized protein</fullName>
    </submittedName>
</protein>